<proteinExistence type="predicted"/>
<evidence type="ECO:0000313" key="1">
    <source>
        <dbReference type="EMBL" id="RNA12485.1"/>
    </source>
</evidence>
<dbReference type="Proteomes" id="UP000276133">
    <property type="component" value="Unassembled WGS sequence"/>
</dbReference>
<comment type="caution">
    <text evidence="1">The sequence shown here is derived from an EMBL/GenBank/DDBJ whole genome shotgun (WGS) entry which is preliminary data.</text>
</comment>
<evidence type="ECO:0000313" key="2">
    <source>
        <dbReference type="Proteomes" id="UP000276133"/>
    </source>
</evidence>
<name>A0A3M7QNC1_BRAPC</name>
<keyword evidence="2" id="KW-1185">Reference proteome</keyword>
<organism evidence="1 2">
    <name type="scientific">Brachionus plicatilis</name>
    <name type="common">Marine rotifer</name>
    <name type="synonym">Brachionus muelleri</name>
    <dbReference type="NCBI Taxonomy" id="10195"/>
    <lineage>
        <taxon>Eukaryota</taxon>
        <taxon>Metazoa</taxon>
        <taxon>Spiralia</taxon>
        <taxon>Gnathifera</taxon>
        <taxon>Rotifera</taxon>
        <taxon>Eurotatoria</taxon>
        <taxon>Monogononta</taxon>
        <taxon>Pseudotrocha</taxon>
        <taxon>Ploima</taxon>
        <taxon>Brachionidae</taxon>
        <taxon>Brachionus</taxon>
    </lineage>
</organism>
<dbReference type="EMBL" id="REGN01005678">
    <property type="protein sequence ID" value="RNA12485.1"/>
    <property type="molecule type" value="Genomic_DNA"/>
</dbReference>
<protein>
    <submittedName>
        <fullName evidence="1">Uncharacterized protein</fullName>
    </submittedName>
</protein>
<gene>
    <name evidence="1" type="ORF">BpHYR1_017339</name>
</gene>
<dbReference type="AlphaFoldDB" id="A0A3M7QNC1"/>
<sequence>MNFTFFWEKISYYLQKGSYLYRNDLFQQELTKNNLFGLKEKRYIEINRGKNDKITWKQLLNRV</sequence>
<accession>A0A3M7QNC1</accession>
<reference evidence="1 2" key="1">
    <citation type="journal article" date="2018" name="Sci. Rep.">
        <title>Genomic signatures of local adaptation to the degree of environmental predictability in rotifers.</title>
        <authorList>
            <person name="Franch-Gras L."/>
            <person name="Hahn C."/>
            <person name="Garcia-Roger E.M."/>
            <person name="Carmona M.J."/>
            <person name="Serra M."/>
            <person name="Gomez A."/>
        </authorList>
    </citation>
    <scope>NUCLEOTIDE SEQUENCE [LARGE SCALE GENOMIC DNA]</scope>
    <source>
        <strain evidence="1">HYR1</strain>
    </source>
</reference>